<feature type="compositionally biased region" description="Polar residues" evidence="1">
    <location>
        <begin position="38"/>
        <end position="56"/>
    </location>
</feature>
<dbReference type="Proteomes" id="UP000308199">
    <property type="component" value="Unassembled WGS sequence"/>
</dbReference>
<feature type="region of interest" description="Disordered" evidence="1">
    <location>
        <begin position="34"/>
        <end position="56"/>
    </location>
</feature>
<dbReference type="OrthoDB" id="3270403at2759"/>
<name>A0A4S4KVK1_9AGAM</name>
<accession>A0A4S4KVK1</accession>
<dbReference type="AlphaFoldDB" id="A0A4S4KVK1"/>
<sequence length="640" mass="70842">MHPSSTVSLEMVWKAVRDAIERLFGPNPRIRVEAPDTKLSNDNNGEAHFASSSKATPQQAFPMSALGLTFAYKESGVPLSLAAETLTTTKKRVDTKSPIDTQASLSAIAPGPVDEHGIEDTLKRTYPVWPTQDMDALLDSLFKMTCRNVPNKIRNARTKATANTKDSQLEIFDAFHKALLYHYMRFLFSQGIFDLPSSMLTAEDVDRLYTIGYIANKVDFVTGRNMLAHGALQRMHRRTDQLMSDGKVLEPRRRWALPANSKPPTQYQIINFSLMMECRRFKCPDKSERGCKSSNQFQLPGALRPKVTFKWIEHHEDTYGLFGLKKEGYSDEAVEELIRSHDPTYVLFSDFQYPTKTRVRAPLSALLDAWRGGKDSAAPVDARIAEMTVATVDVLWKVPAGSGFVLSIPDISDIALPPSALPPAPLQSGKTSKGKKRVSPSEDASDGPHRRTRARLMEPKSSSDPTKPRLQHRRLPKLNPTPKEKPTIGTKAQGKKRAREEDAESNVEGEDGSSPTKRHRGTSGSIGFSPGPSTSHSLVDAGQIATLDCDSIPLPLLRYGLRFIDYEENAFAEIPVIGIRRGHGITFPRVGEDNTGPSSASQQVLTRTELERDMGSVYLCDGMMTIKRGDIGNHNSRVAS</sequence>
<dbReference type="EMBL" id="SGPK01000552">
    <property type="protein sequence ID" value="THH02381.1"/>
    <property type="molecule type" value="Genomic_DNA"/>
</dbReference>
<evidence type="ECO:0000313" key="3">
    <source>
        <dbReference type="Proteomes" id="UP000308199"/>
    </source>
</evidence>
<reference evidence="2 3" key="1">
    <citation type="submission" date="2019-02" db="EMBL/GenBank/DDBJ databases">
        <title>Genome sequencing of the rare red list fungi Phellinidium pouzarii.</title>
        <authorList>
            <person name="Buettner E."/>
            <person name="Kellner H."/>
        </authorList>
    </citation>
    <scope>NUCLEOTIDE SEQUENCE [LARGE SCALE GENOMIC DNA]</scope>
    <source>
        <strain evidence="2 3">DSM 108285</strain>
    </source>
</reference>
<organism evidence="2 3">
    <name type="scientific">Phellinidium pouzarii</name>
    <dbReference type="NCBI Taxonomy" id="167371"/>
    <lineage>
        <taxon>Eukaryota</taxon>
        <taxon>Fungi</taxon>
        <taxon>Dikarya</taxon>
        <taxon>Basidiomycota</taxon>
        <taxon>Agaricomycotina</taxon>
        <taxon>Agaricomycetes</taxon>
        <taxon>Hymenochaetales</taxon>
        <taxon>Hymenochaetaceae</taxon>
        <taxon>Phellinidium</taxon>
    </lineage>
</organism>
<feature type="compositionally biased region" description="Polar residues" evidence="1">
    <location>
        <begin position="522"/>
        <end position="537"/>
    </location>
</feature>
<evidence type="ECO:0000256" key="1">
    <source>
        <dbReference type="SAM" id="MobiDB-lite"/>
    </source>
</evidence>
<feature type="compositionally biased region" description="Acidic residues" evidence="1">
    <location>
        <begin position="501"/>
        <end position="511"/>
    </location>
</feature>
<gene>
    <name evidence="2" type="ORF">EW145_g6756</name>
</gene>
<comment type="caution">
    <text evidence="2">The sequence shown here is derived from an EMBL/GenBank/DDBJ whole genome shotgun (WGS) entry which is preliminary data.</text>
</comment>
<protein>
    <submittedName>
        <fullName evidence="2">Uncharacterized protein</fullName>
    </submittedName>
</protein>
<keyword evidence="3" id="KW-1185">Reference proteome</keyword>
<evidence type="ECO:0000313" key="2">
    <source>
        <dbReference type="EMBL" id="THH02381.1"/>
    </source>
</evidence>
<proteinExistence type="predicted"/>
<feature type="region of interest" description="Disordered" evidence="1">
    <location>
        <begin position="419"/>
        <end position="537"/>
    </location>
</feature>